<dbReference type="GO" id="GO:0003677">
    <property type="term" value="F:DNA binding"/>
    <property type="evidence" value="ECO:0007669"/>
    <property type="project" value="UniProtKB-KW"/>
</dbReference>
<protein>
    <submittedName>
        <fullName evidence="5">cAMP-binding domain of CRP or a regulatory subunit of cAMP-dependent protein kinases</fullName>
    </submittedName>
</protein>
<dbReference type="PANTHER" id="PTHR24567">
    <property type="entry name" value="CRP FAMILY TRANSCRIPTIONAL REGULATORY PROTEIN"/>
    <property type="match status" value="1"/>
</dbReference>
<dbReference type="SMART" id="SM00419">
    <property type="entry name" value="HTH_CRP"/>
    <property type="match status" value="1"/>
</dbReference>
<keyword evidence="3" id="KW-0804">Transcription</keyword>
<dbReference type="CDD" id="cd00038">
    <property type="entry name" value="CAP_ED"/>
    <property type="match status" value="1"/>
</dbReference>
<evidence type="ECO:0000256" key="2">
    <source>
        <dbReference type="ARBA" id="ARBA00023125"/>
    </source>
</evidence>
<dbReference type="GO" id="GO:0005829">
    <property type="term" value="C:cytosol"/>
    <property type="evidence" value="ECO:0007669"/>
    <property type="project" value="TreeGrafter"/>
</dbReference>
<proteinExistence type="predicted"/>
<dbReference type="Gene3D" id="2.60.120.10">
    <property type="entry name" value="Jelly Rolls"/>
    <property type="match status" value="1"/>
</dbReference>
<dbReference type="PROSITE" id="PS51063">
    <property type="entry name" value="HTH_CRP_2"/>
    <property type="match status" value="1"/>
</dbReference>
<dbReference type="GO" id="GO:0016301">
    <property type="term" value="F:kinase activity"/>
    <property type="evidence" value="ECO:0007669"/>
    <property type="project" value="UniProtKB-KW"/>
</dbReference>
<keyword evidence="5" id="KW-0418">Kinase</keyword>
<reference evidence="6" key="1">
    <citation type="submission" date="2017-04" db="EMBL/GenBank/DDBJ databases">
        <authorList>
            <person name="Varghese N."/>
            <person name="Submissions S."/>
        </authorList>
    </citation>
    <scope>NUCLEOTIDE SEQUENCE [LARGE SCALE GENOMIC DNA]</scope>
    <source>
        <strain evidence="6">Dd16</strain>
    </source>
</reference>
<sequence>MLKPDFARLLDEADIAALEQVAARTVRDVGPRRDMIREGDPPRGFAIIIEGWACRYKALHDGRRQILSFLLPGDIAYMGWGNDSEADHSIASITPVQVAQIGRDDIDMLVDSRRPLRRMLRHAVFAEARMQREWLLNLGQRSAYERIAHLLCETFVRASGKIVRGGSVDFPLTQVDLADATGLTPVHVNRTLRALRRDRLIEIHSRTLQVPDLAALRAAGAFSDTYLPM</sequence>
<keyword evidence="6" id="KW-1185">Reference proteome</keyword>
<gene>
    <name evidence="5" type="ORF">SAMN06295910_0884</name>
</gene>
<dbReference type="Proteomes" id="UP000192934">
    <property type="component" value="Chromosome I"/>
</dbReference>
<dbReference type="AlphaFoldDB" id="A0A1X7G1X9"/>
<dbReference type="EMBL" id="LT840185">
    <property type="protein sequence ID" value="SMF61883.1"/>
    <property type="molecule type" value="Genomic_DNA"/>
</dbReference>
<evidence type="ECO:0000256" key="1">
    <source>
        <dbReference type="ARBA" id="ARBA00023015"/>
    </source>
</evidence>
<organism evidence="5 6">
    <name type="scientific">Allosphingosinicella indica</name>
    <dbReference type="NCBI Taxonomy" id="941907"/>
    <lineage>
        <taxon>Bacteria</taxon>
        <taxon>Pseudomonadati</taxon>
        <taxon>Pseudomonadota</taxon>
        <taxon>Alphaproteobacteria</taxon>
        <taxon>Sphingomonadales</taxon>
        <taxon>Sphingomonadaceae</taxon>
        <taxon>Allosphingosinicella</taxon>
    </lineage>
</organism>
<evidence type="ECO:0000313" key="6">
    <source>
        <dbReference type="Proteomes" id="UP000192934"/>
    </source>
</evidence>
<dbReference type="SUPFAM" id="SSF46785">
    <property type="entry name" value="Winged helix' DNA-binding domain"/>
    <property type="match status" value="1"/>
</dbReference>
<evidence type="ECO:0000256" key="3">
    <source>
        <dbReference type="ARBA" id="ARBA00023163"/>
    </source>
</evidence>
<dbReference type="InterPro" id="IPR036388">
    <property type="entry name" value="WH-like_DNA-bd_sf"/>
</dbReference>
<evidence type="ECO:0000259" key="4">
    <source>
        <dbReference type="PROSITE" id="PS51063"/>
    </source>
</evidence>
<feature type="domain" description="HTH crp-type" evidence="4">
    <location>
        <begin position="141"/>
        <end position="214"/>
    </location>
</feature>
<keyword evidence="5" id="KW-0808">Transferase</keyword>
<dbReference type="Pfam" id="PF13545">
    <property type="entry name" value="HTH_Crp_2"/>
    <property type="match status" value="1"/>
</dbReference>
<dbReference type="RefSeq" id="WP_172840807.1">
    <property type="nucleotide sequence ID" value="NZ_LT840185.1"/>
</dbReference>
<dbReference type="PANTHER" id="PTHR24567:SF68">
    <property type="entry name" value="DNA-BINDING TRANSCRIPTIONAL DUAL REGULATOR CRP"/>
    <property type="match status" value="1"/>
</dbReference>
<dbReference type="GO" id="GO:0003700">
    <property type="term" value="F:DNA-binding transcription factor activity"/>
    <property type="evidence" value="ECO:0007669"/>
    <property type="project" value="TreeGrafter"/>
</dbReference>
<keyword evidence="1" id="KW-0805">Transcription regulation</keyword>
<name>A0A1X7G1X9_9SPHN</name>
<dbReference type="InterPro" id="IPR050397">
    <property type="entry name" value="Env_Response_Regulators"/>
</dbReference>
<keyword evidence="2" id="KW-0238">DNA-binding</keyword>
<dbReference type="InterPro" id="IPR000595">
    <property type="entry name" value="cNMP-bd_dom"/>
</dbReference>
<dbReference type="SUPFAM" id="SSF51206">
    <property type="entry name" value="cAMP-binding domain-like"/>
    <property type="match status" value="1"/>
</dbReference>
<dbReference type="InterPro" id="IPR014710">
    <property type="entry name" value="RmlC-like_jellyroll"/>
</dbReference>
<dbReference type="InterPro" id="IPR012318">
    <property type="entry name" value="HTH_CRP"/>
</dbReference>
<dbReference type="InterPro" id="IPR036390">
    <property type="entry name" value="WH_DNA-bd_sf"/>
</dbReference>
<dbReference type="InterPro" id="IPR018490">
    <property type="entry name" value="cNMP-bd_dom_sf"/>
</dbReference>
<dbReference type="Gene3D" id="1.10.10.10">
    <property type="entry name" value="Winged helix-like DNA-binding domain superfamily/Winged helix DNA-binding domain"/>
    <property type="match status" value="1"/>
</dbReference>
<dbReference type="STRING" id="941907.SAMN06295910_0884"/>
<accession>A0A1X7G1X9</accession>
<dbReference type="Pfam" id="PF00027">
    <property type="entry name" value="cNMP_binding"/>
    <property type="match status" value="1"/>
</dbReference>
<evidence type="ECO:0000313" key="5">
    <source>
        <dbReference type="EMBL" id="SMF61883.1"/>
    </source>
</evidence>